<dbReference type="GO" id="GO:0046653">
    <property type="term" value="P:tetrahydrofolate metabolic process"/>
    <property type="evidence" value="ECO:0007669"/>
    <property type="project" value="InterPro"/>
</dbReference>
<evidence type="ECO:0000313" key="2">
    <source>
        <dbReference type="EMBL" id="SCC81023.1"/>
    </source>
</evidence>
<dbReference type="OrthoDB" id="7159274at2"/>
<dbReference type="Proteomes" id="UP000182800">
    <property type="component" value="Unassembled WGS sequence"/>
</dbReference>
<gene>
    <name evidence="1" type="primary">soxD</name>
    <name evidence="2" type="ORF">GA0071312_1953</name>
    <name evidence="1" type="ORF">HLUCCO17_16700</name>
</gene>
<reference evidence="2 4" key="2">
    <citation type="submission" date="2016-08" db="EMBL/GenBank/DDBJ databases">
        <authorList>
            <person name="Varghese N."/>
            <person name="Submissions Spin"/>
        </authorList>
    </citation>
    <scope>NUCLEOTIDE SEQUENCE [LARGE SCALE GENOMIC DNA]</scope>
    <source>
        <strain evidence="2 4">HL-109</strain>
    </source>
</reference>
<dbReference type="Pfam" id="PF04267">
    <property type="entry name" value="SoxD"/>
    <property type="match status" value="1"/>
</dbReference>
<dbReference type="InterPro" id="IPR006279">
    <property type="entry name" value="SoxD"/>
</dbReference>
<evidence type="ECO:0000313" key="3">
    <source>
        <dbReference type="Proteomes" id="UP000050497"/>
    </source>
</evidence>
<accession>A0A0P7X369</accession>
<dbReference type="NCBIfam" id="TIGR01374">
    <property type="entry name" value="soxD"/>
    <property type="match status" value="1"/>
</dbReference>
<keyword evidence="4" id="KW-1185">Reference proteome</keyword>
<comment type="caution">
    <text evidence="1">The sequence shown here is derived from an EMBL/GenBank/DDBJ whole genome shotgun (WGS) entry which is preliminary data.</text>
</comment>
<proteinExistence type="predicted"/>
<evidence type="ECO:0000313" key="1">
    <source>
        <dbReference type="EMBL" id="KPQ08929.1"/>
    </source>
</evidence>
<dbReference type="EMBL" id="LJSX01000038">
    <property type="protein sequence ID" value="KPQ08929.1"/>
    <property type="molecule type" value="Genomic_DNA"/>
</dbReference>
<sequence length="119" mass="13164">MFRIRCPYCGDRDQIEFGYGGEAHIARPREPEAISDAQWADYVFMRTNTKGLFAERWVHSAGCRRWFNALRDTATDRFVATYVIGEKPPLPVTQGGDEGAPVEEGAEAEAAEIAGGGRP</sequence>
<name>A0A0P7X369_9HYPH</name>
<dbReference type="STRING" id="1653334.GA0071312_1953"/>
<organism evidence="1 3">
    <name type="scientific">Saliniramus fredricksonii</name>
    <dbReference type="NCBI Taxonomy" id="1653334"/>
    <lineage>
        <taxon>Bacteria</taxon>
        <taxon>Pseudomonadati</taxon>
        <taxon>Pseudomonadota</taxon>
        <taxon>Alphaproteobacteria</taxon>
        <taxon>Hyphomicrobiales</taxon>
        <taxon>Salinarimonadaceae</taxon>
        <taxon>Saliniramus</taxon>
    </lineage>
</organism>
<protein>
    <submittedName>
        <fullName evidence="1">Sarcosine oxidase delta subunit SoxD</fullName>
    </submittedName>
    <submittedName>
        <fullName evidence="2">Sarcosine oxidase subunit delta</fullName>
    </submittedName>
</protein>
<dbReference type="GO" id="GO:0008115">
    <property type="term" value="F:sarcosine oxidase activity"/>
    <property type="evidence" value="ECO:0007669"/>
    <property type="project" value="InterPro"/>
</dbReference>
<dbReference type="PATRIC" id="fig|1653334.4.peg.1303"/>
<evidence type="ECO:0000313" key="4">
    <source>
        <dbReference type="Proteomes" id="UP000182800"/>
    </source>
</evidence>
<reference evidence="1 3" key="1">
    <citation type="submission" date="2015-09" db="EMBL/GenBank/DDBJ databases">
        <title>Identification and resolution of microdiversity through metagenomic sequencing of parallel consortia.</title>
        <authorList>
            <person name="Nelson W.C."/>
            <person name="Romine M.F."/>
            <person name="Lindemann S.R."/>
        </authorList>
    </citation>
    <scope>NUCLEOTIDE SEQUENCE [LARGE SCALE GENOMIC DNA]</scope>
    <source>
        <strain evidence="1">HL-109</strain>
    </source>
</reference>
<dbReference type="InterPro" id="IPR038561">
    <property type="entry name" value="SoxD_sf"/>
</dbReference>
<dbReference type="RefSeq" id="WP_074444811.1">
    <property type="nucleotide sequence ID" value="NZ_FMBM01000002.1"/>
</dbReference>
<dbReference type="Gene3D" id="3.30.2270.10">
    <property type="entry name" value="Folate-binding superfamily"/>
    <property type="match status" value="1"/>
</dbReference>
<dbReference type="EMBL" id="FMBM01000002">
    <property type="protein sequence ID" value="SCC81023.1"/>
    <property type="molecule type" value="Genomic_DNA"/>
</dbReference>
<dbReference type="AlphaFoldDB" id="A0A0P7X369"/>
<dbReference type="Proteomes" id="UP000050497">
    <property type="component" value="Unassembled WGS sequence"/>
</dbReference>